<dbReference type="Pfam" id="PF03874">
    <property type="entry name" value="RNA_pol_Rpb4"/>
    <property type="match status" value="1"/>
</dbReference>
<name>A0A2R5FYN9_9STRA</name>
<dbReference type="AlphaFoldDB" id="A0A2R5FYN9"/>
<gene>
    <name evidence="5" type="ORF">FCC1311_000952</name>
</gene>
<dbReference type="GO" id="GO:0005634">
    <property type="term" value="C:nucleus"/>
    <property type="evidence" value="ECO:0007669"/>
    <property type="project" value="UniProtKB-SubCell"/>
</dbReference>
<evidence type="ECO:0000256" key="2">
    <source>
        <dbReference type="ARBA" id="ARBA00023242"/>
    </source>
</evidence>
<comment type="caution">
    <text evidence="5">The sequence shown here is derived from an EMBL/GenBank/DDBJ whole genome shotgun (WGS) entry which is preliminary data.</text>
</comment>
<reference evidence="5 6" key="1">
    <citation type="submission" date="2017-12" db="EMBL/GenBank/DDBJ databases">
        <title>Sequencing, de novo assembly and annotation of complete genome of a new Thraustochytrid species, strain FCC1311.</title>
        <authorList>
            <person name="Sedici K."/>
            <person name="Godart F."/>
            <person name="Aiese Cigliano R."/>
            <person name="Sanseverino W."/>
            <person name="Barakat M."/>
            <person name="Ortet P."/>
            <person name="Marechal E."/>
            <person name="Cagnac O."/>
            <person name="Amato A."/>
        </authorList>
    </citation>
    <scope>NUCLEOTIDE SEQUENCE [LARGE SCALE GENOMIC DNA]</scope>
</reference>
<evidence type="ECO:0000259" key="4">
    <source>
        <dbReference type="SMART" id="SM00657"/>
    </source>
</evidence>
<evidence type="ECO:0000313" key="6">
    <source>
        <dbReference type="Proteomes" id="UP000241890"/>
    </source>
</evidence>
<dbReference type="InterPro" id="IPR045222">
    <property type="entry name" value="Rpb4-like"/>
</dbReference>
<comment type="subcellular location">
    <subcellularLocation>
        <location evidence="1">Nucleus</location>
    </subcellularLocation>
</comment>
<protein>
    <submittedName>
        <fullName evidence="5">DNA-directed RNA polymerase II subunit RPB4</fullName>
    </submittedName>
</protein>
<dbReference type="GO" id="GO:0000428">
    <property type="term" value="C:DNA-directed RNA polymerase complex"/>
    <property type="evidence" value="ECO:0007669"/>
    <property type="project" value="UniProtKB-KW"/>
</dbReference>
<dbReference type="Gene3D" id="1.20.1250.40">
    <property type="match status" value="1"/>
</dbReference>
<keyword evidence="2" id="KW-0539">Nucleus</keyword>
<dbReference type="InterPro" id="IPR005574">
    <property type="entry name" value="Rpb4/RPC9"/>
</dbReference>
<proteinExistence type="inferred from homology"/>
<dbReference type="Proteomes" id="UP000241890">
    <property type="component" value="Unassembled WGS sequence"/>
</dbReference>
<dbReference type="OrthoDB" id="2186918at2759"/>
<keyword evidence="5" id="KW-0240">DNA-directed RNA polymerase</keyword>
<sequence>MEDASEVRLGEEFQEEECMSNAFVAIVLQEAKANFEKEDKAVPEVFEQTLAYVNRFSQIKDPIANKGVVDELENELRNKTWERTDENGNPQTIKLHHFEVISLINLKPEEYDEACSLVPSLQSKLTEEEVNDVLEKISRSAGRTFAS</sequence>
<dbReference type="GO" id="GO:0000166">
    <property type="term" value="F:nucleotide binding"/>
    <property type="evidence" value="ECO:0007669"/>
    <property type="project" value="InterPro"/>
</dbReference>
<dbReference type="SUPFAM" id="SSF47819">
    <property type="entry name" value="HRDC-like"/>
    <property type="match status" value="1"/>
</dbReference>
<dbReference type="InterPro" id="IPR038324">
    <property type="entry name" value="Rpb4/RPC9_sf"/>
</dbReference>
<evidence type="ECO:0000313" key="5">
    <source>
        <dbReference type="EMBL" id="GBG23876.1"/>
    </source>
</evidence>
<dbReference type="SMART" id="SM00657">
    <property type="entry name" value="RPOL4c"/>
    <property type="match status" value="1"/>
</dbReference>
<keyword evidence="5" id="KW-0804">Transcription</keyword>
<dbReference type="PANTHER" id="PTHR21297">
    <property type="entry name" value="DNA-DIRECTED RNA POLYMERASE II"/>
    <property type="match status" value="1"/>
</dbReference>
<dbReference type="InterPro" id="IPR010997">
    <property type="entry name" value="HRDC-like_sf"/>
</dbReference>
<evidence type="ECO:0000256" key="1">
    <source>
        <dbReference type="ARBA" id="ARBA00004123"/>
    </source>
</evidence>
<keyword evidence="6" id="KW-1185">Reference proteome</keyword>
<evidence type="ECO:0000256" key="3">
    <source>
        <dbReference type="ARBA" id="ARBA00025724"/>
    </source>
</evidence>
<comment type="similarity">
    <text evidence="3">Belongs to the eukaryotic RPB4 RNA polymerase subunit family.</text>
</comment>
<accession>A0A2R5FYN9</accession>
<dbReference type="FunCoup" id="A0A2R5FYN9">
    <property type="interactions" value="389"/>
</dbReference>
<dbReference type="EMBL" id="BEYU01000001">
    <property type="protein sequence ID" value="GBG23876.1"/>
    <property type="molecule type" value="Genomic_DNA"/>
</dbReference>
<feature type="domain" description="RNA polymerase Rpb4/RPC9 core" evidence="4">
    <location>
        <begin position="11"/>
        <end position="146"/>
    </location>
</feature>
<dbReference type="GO" id="GO:0006352">
    <property type="term" value="P:DNA-templated transcription initiation"/>
    <property type="evidence" value="ECO:0007669"/>
    <property type="project" value="InterPro"/>
</dbReference>
<organism evidence="5 6">
    <name type="scientific">Hondaea fermentalgiana</name>
    <dbReference type="NCBI Taxonomy" id="2315210"/>
    <lineage>
        <taxon>Eukaryota</taxon>
        <taxon>Sar</taxon>
        <taxon>Stramenopiles</taxon>
        <taxon>Bigyra</taxon>
        <taxon>Labyrinthulomycetes</taxon>
        <taxon>Thraustochytrida</taxon>
        <taxon>Thraustochytriidae</taxon>
        <taxon>Hondaea</taxon>
    </lineage>
</organism>
<dbReference type="InParanoid" id="A0A2R5FYN9"/>
<dbReference type="InterPro" id="IPR006590">
    <property type="entry name" value="RNA_pol_Rpb4/RPC9_core"/>
</dbReference>